<dbReference type="AlphaFoldDB" id="A0AAV1V3U5"/>
<gene>
    <name evidence="1" type="ORF">PM001_LOCUS25259</name>
</gene>
<evidence type="ECO:0000313" key="1">
    <source>
        <dbReference type="EMBL" id="CAK7940109.1"/>
    </source>
</evidence>
<protein>
    <submittedName>
        <fullName evidence="1">Uncharacterized protein</fullName>
    </submittedName>
</protein>
<proteinExistence type="predicted"/>
<sequence>MDQLTVPLLTLIDGDVSREVERIASNSSEKGRTFEDFYREVDYLLVLAGYRADLDEELWNLTKRRDETV</sequence>
<dbReference type="EMBL" id="CAKLBY020000254">
    <property type="protein sequence ID" value="CAK7940109.1"/>
    <property type="molecule type" value="Genomic_DNA"/>
</dbReference>
<reference evidence="1" key="1">
    <citation type="submission" date="2024-01" db="EMBL/GenBank/DDBJ databases">
        <authorList>
            <person name="Webb A."/>
        </authorList>
    </citation>
    <scope>NUCLEOTIDE SEQUENCE</scope>
    <source>
        <strain evidence="1">Pm1</strain>
    </source>
</reference>
<comment type="caution">
    <text evidence="1">The sequence shown here is derived from an EMBL/GenBank/DDBJ whole genome shotgun (WGS) entry which is preliminary data.</text>
</comment>
<evidence type="ECO:0000313" key="2">
    <source>
        <dbReference type="Proteomes" id="UP001162060"/>
    </source>
</evidence>
<organism evidence="1 2">
    <name type="scientific">Peronospora matthiolae</name>
    <dbReference type="NCBI Taxonomy" id="2874970"/>
    <lineage>
        <taxon>Eukaryota</taxon>
        <taxon>Sar</taxon>
        <taxon>Stramenopiles</taxon>
        <taxon>Oomycota</taxon>
        <taxon>Peronosporomycetes</taxon>
        <taxon>Peronosporales</taxon>
        <taxon>Peronosporaceae</taxon>
        <taxon>Peronospora</taxon>
    </lineage>
</organism>
<dbReference type="Proteomes" id="UP001162060">
    <property type="component" value="Unassembled WGS sequence"/>
</dbReference>
<accession>A0AAV1V3U5</accession>
<name>A0AAV1V3U5_9STRA</name>